<dbReference type="Proteomes" id="UP000011728">
    <property type="component" value="Chromosome"/>
</dbReference>
<dbReference type="PANTHER" id="PTHR36932:SF1">
    <property type="entry name" value="CAPSULAR POLYSACCHARIDE BIOSYNTHESIS PROTEIN"/>
    <property type="match status" value="1"/>
</dbReference>
<evidence type="ECO:0000259" key="1">
    <source>
        <dbReference type="Pfam" id="PF00501"/>
    </source>
</evidence>
<dbReference type="InterPro" id="IPR053158">
    <property type="entry name" value="CapK_Type1_Caps_Biosynth"/>
</dbReference>
<dbReference type="Pfam" id="PF00501">
    <property type="entry name" value="AMP-binding"/>
    <property type="match status" value="1"/>
</dbReference>
<name>M1MDL6_9CLOT</name>
<dbReference type="SUPFAM" id="SSF56801">
    <property type="entry name" value="Acetyl-CoA synthetase-like"/>
    <property type="match status" value="1"/>
</dbReference>
<dbReference type="Gene3D" id="3.40.50.12780">
    <property type="entry name" value="N-terminal domain of ligase-like"/>
    <property type="match status" value="1"/>
</dbReference>
<dbReference type="PATRIC" id="fig|931276.5.peg.657"/>
<dbReference type="NCBIfam" id="NF045666">
    <property type="entry name" value="DVU1553_fam_AMP"/>
    <property type="match status" value="1"/>
</dbReference>
<sequence>MSKTMYEKWMEDIILEETGGKDVNSEILKQYQIKEIRKTIDVAKKSKYYGEVLKYIRSEDIKDFEDFKKLPFTTPKALSDNPKSFLCTNLEEISRIVTINSSGTTGISKRIFFTENDLLRTKEFFRYGMLNLVKPGQRVMILMPGSSPSSIGDLLKQGLDAAGCEGIIYGPVFDTEDALKTIKVNQIDCIVGIPVQVFYLAKLKSSNPKYKNLKLKSVLLSADYVPRAICEEVHKAFNCPVFTHYGMTEMGYGGGVECSALNGYHMRDVDIYTEIIDPLTGEEVTEGSYGEVVITTFKREGMPLIRYKTGDMARFLKNDCLCNYVFKRLDYVTGRVDENINFKEGRFISIGMLDEIMFKIDNLLDYKVVIEKDKFITLNLSIMPVNKDIPINYKNIEEIFENDKYLGPLIKTENISIKFTETIDNIDISNGMKKRKLLNWR</sequence>
<dbReference type="STRING" id="36745.CLSAP_07440"/>
<proteinExistence type="predicted"/>
<organism evidence="2 3">
    <name type="scientific">Clostridium saccharoperbutylacetonicum N1-4(HMT)</name>
    <dbReference type="NCBI Taxonomy" id="931276"/>
    <lineage>
        <taxon>Bacteria</taxon>
        <taxon>Bacillati</taxon>
        <taxon>Bacillota</taxon>
        <taxon>Clostridia</taxon>
        <taxon>Eubacteriales</taxon>
        <taxon>Clostridiaceae</taxon>
        <taxon>Clostridium</taxon>
    </lineage>
</organism>
<reference evidence="2 3" key="1">
    <citation type="submission" date="2013-02" db="EMBL/GenBank/DDBJ databases">
        <title>Genome sequence of Clostridium saccharoperbutylacetonicum N1-4(HMT).</title>
        <authorList>
            <person name="Poehlein A."/>
            <person name="Daniel R."/>
        </authorList>
    </citation>
    <scope>NUCLEOTIDE SEQUENCE [LARGE SCALE GENOMIC DNA]</scope>
    <source>
        <strain evidence="3">N1-4(HMT)</strain>
    </source>
</reference>
<evidence type="ECO:0000313" key="2">
    <source>
        <dbReference type="EMBL" id="AGF54483.1"/>
    </source>
</evidence>
<dbReference type="EMBL" id="CP004121">
    <property type="protein sequence ID" value="AGF54483.1"/>
    <property type="molecule type" value="Genomic_DNA"/>
</dbReference>
<dbReference type="InterPro" id="IPR000873">
    <property type="entry name" value="AMP-dep_synth/lig_dom"/>
</dbReference>
<dbReference type="PANTHER" id="PTHR36932">
    <property type="entry name" value="CAPSULAR POLYSACCHARIDE BIOSYNTHESIS PROTEIN"/>
    <property type="match status" value="1"/>
</dbReference>
<dbReference type="InterPro" id="IPR042099">
    <property type="entry name" value="ANL_N_sf"/>
</dbReference>
<accession>M1MDL6</accession>
<gene>
    <name evidence="2" type="ORF">Cspa_c06980</name>
</gene>
<evidence type="ECO:0000313" key="3">
    <source>
        <dbReference type="Proteomes" id="UP000011728"/>
    </source>
</evidence>
<dbReference type="eggNOG" id="COG1541">
    <property type="taxonomic scope" value="Bacteria"/>
</dbReference>
<dbReference type="KEGG" id="csr:Cspa_c06980"/>
<feature type="domain" description="AMP-dependent synthetase/ligase" evidence="1">
    <location>
        <begin position="97"/>
        <end position="295"/>
    </location>
</feature>
<dbReference type="RefSeq" id="WP_015390809.1">
    <property type="nucleotide sequence ID" value="NC_020291.1"/>
</dbReference>
<protein>
    <submittedName>
        <fullName evidence="2">Coenzyme F390 synthetase</fullName>
    </submittedName>
</protein>
<dbReference type="OrthoDB" id="580775at2"/>
<dbReference type="AlphaFoldDB" id="M1MDL6"/>
<dbReference type="HOGENOM" id="CLU_035301_0_0_9"/>
<keyword evidence="3" id="KW-1185">Reference proteome</keyword>